<keyword evidence="3" id="KW-1185">Reference proteome</keyword>
<reference evidence="3" key="1">
    <citation type="journal article" date="2019" name="Int. J. Syst. Evol. Microbiol.">
        <title>The Global Catalogue of Microorganisms (GCM) 10K type strain sequencing project: providing services to taxonomists for standard genome sequencing and annotation.</title>
        <authorList>
            <consortium name="The Broad Institute Genomics Platform"/>
            <consortium name="The Broad Institute Genome Sequencing Center for Infectious Disease"/>
            <person name="Wu L."/>
            <person name="Ma J."/>
        </authorList>
    </citation>
    <scope>NUCLEOTIDE SEQUENCE [LARGE SCALE GENOMIC DNA]</scope>
    <source>
        <strain evidence="3">JCM 31696</strain>
    </source>
</reference>
<name>A0ABW3CHI9_9ACTN</name>
<protein>
    <recommendedName>
        <fullName evidence="4">Ig-like domain-containing protein</fullName>
    </recommendedName>
</protein>
<evidence type="ECO:0000256" key="1">
    <source>
        <dbReference type="SAM" id="MobiDB-lite"/>
    </source>
</evidence>
<organism evidence="2 3">
    <name type="scientific">Actinomadura adrarensis</name>
    <dbReference type="NCBI Taxonomy" id="1819600"/>
    <lineage>
        <taxon>Bacteria</taxon>
        <taxon>Bacillati</taxon>
        <taxon>Actinomycetota</taxon>
        <taxon>Actinomycetes</taxon>
        <taxon>Streptosporangiales</taxon>
        <taxon>Thermomonosporaceae</taxon>
        <taxon>Actinomadura</taxon>
    </lineage>
</organism>
<comment type="caution">
    <text evidence="2">The sequence shown here is derived from an EMBL/GenBank/DDBJ whole genome shotgun (WGS) entry which is preliminary data.</text>
</comment>
<gene>
    <name evidence="2" type="ORF">ACFQ07_16045</name>
</gene>
<accession>A0ABW3CHI9</accession>
<evidence type="ECO:0000313" key="3">
    <source>
        <dbReference type="Proteomes" id="UP001597083"/>
    </source>
</evidence>
<proteinExistence type="predicted"/>
<dbReference type="EMBL" id="JBHTIR010002418">
    <property type="protein sequence ID" value="MFD0853750.1"/>
    <property type="molecule type" value="Genomic_DNA"/>
</dbReference>
<dbReference type="Proteomes" id="UP001597083">
    <property type="component" value="Unassembled WGS sequence"/>
</dbReference>
<feature type="region of interest" description="Disordered" evidence="1">
    <location>
        <begin position="1"/>
        <end position="24"/>
    </location>
</feature>
<evidence type="ECO:0000313" key="2">
    <source>
        <dbReference type="EMBL" id="MFD0853750.1"/>
    </source>
</evidence>
<evidence type="ECO:0008006" key="4">
    <source>
        <dbReference type="Google" id="ProtNLM"/>
    </source>
</evidence>
<sequence>MSRYTCRVSMGTADPPSGTVPVDSHNWSERTAAFTLGSDASTVMVVSLPKGTKRTRPSARRTTELPGMYEAPSPSLSLSGTPLYGQPPPPTSPGLAQR</sequence>
<feature type="non-terminal residue" evidence="2">
    <location>
        <position position="98"/>
    </location>
</feature>
<feature type="region of interest" description="Disordered" evidence="1">
    <location>
        <begin position="49"/>
        <end position="98"/>
    </location>
</feature>